<keyword evidence="2" id="KW-1003">Cell membrane</keyword>
<feature type="transmembrane region" description="Helical" evidence="8">
    <location>
        <begin position="272"/>
        <end position="296"/>
    </location>
</feature>
<proteinExistence type="predicted"/>
<dbReference type="PANTHER" id="PTHR42643">
    <property type="entry name" value="IONOTROPIC RECEPTOR 20A-RELATED"/>
    <property type="match status" value="1"/>
</dbReference>
<dbReference type="OMA" id="VGMHHYD"/>
<dbReference type="PANTHER" id="PTHR42643:SF41">
    <property type="entry name" value="IONOTROPIC RECEPTOR 20A-RELATED"/>
    <property type="match status" value="1"/>
</dbReference>
<keyword evidence="3 8" id="KW-0812">Transmembrane</keyword>
<name>B4LKG0_DROVI</name>
<evidence type="ECO:0000256" key="1">
    <source>
        <dbReference type="ARBA" id="ARBA00004651"/>
    </source>
</evidence>
<evidence type="ECO:0000256" key="5">
    <source>
        <dbReference type="ARBA" id="ARBA00023136"/>
    </source>
</evidence>
<dbReference type="HOGENOM" id="CLU_021814_2_0_1"/>
<keyword evidence="10" id="KW-1185">Reference proteome</keyword>
<dbReference type="eggNOG" id="ENOG502TC8V">
    <property type="taxonomic scope" value="Eukaryota"/>
</dbReference>
<keyword evidence="7" id="KW-0325">Glycoprotein</keyword>
<evidence type="ECO:0000256" key="3">
    <source>
        <dbReference type="ARBA" id="ARBA00022692"/>
    </source>
</evidence>
<dbReference type="Proteomes" id="UP000008792">
    <property type="component" value="Unassembled WGS sequence"/>
</dbReference>
<keyword evidence="5 8" id="KW-0472">Membrane</keyword>
<evidence type="ECO:0000256" key="2">
    <source>
        <dbReference type="ARBA" id="ARBA00022475"/>
    </source>
</evidence>
<sequence length="562" mass="64646">MGEVLWESQPSLLMIRYDYCPEDWLQRLLVEPQLPPVVLQSLNSTTPPSSHFSRALHLICLSSVDYPAEQLAALLETVRGARSIFYISAAVANASSYHVLHSLLRQCYKLKVLPVIALMSVDAGQFYYRYRPYPRFELEQRALDQRPFFVAHLSNMQRQPLILLPDQKHPRTIIYTDWRTGSQVLAGSVGRFMRTLAWKLNATIQFPMQIKSGVGLHYKELLTLIEQFQVDVPATVVQLMRPEQLPLISFPFELSHICLMIPRAQQLPIKEVYLILGSVYHLLIALAVVYSFGLLLSLHRCLTGQAISLVDFLLNDVALRGVLGQSFGHTLHTSIYVSTIFLMLAVLGLNVSSIHEAALGTLLTHPPKYFQPRRFADVQRAQLPLVVDGEDLENSYDLSELDLRLLPMNSSDYHSHRNKMNQSHVYFASRLKWTLLSEQQKYFPHEVFLYSMDACIRTLTHMVFQLPKSTWFLEPITRLILDARDFGLFQHWVDMHFYDMAAAGLLSFTDPLQREPQRLKEALRLEDLQWIWIAYGALLMLATLVLVLEILLKRVQQRFGRS</sequence>
<evidence type="ECO:0000313" key="9">
    <source>
        <dbReference type="EMBL" id="EDW60681.1"/>
    </source>
</evidence>
<dbReference type="AlphaFoldDB" id="B4LKG0"/>
<dbReference type="InterPro" id="IPR052192">
    <property type="entry name" value="Insect_Ionotropic_Sensory_Rcpt"/>
</dbReference>
<comment type="subcellular location">
    <subcellularLocation>
        <location evidence="1">Cell membrane</location>
        <topology evidence="1">Multi-pass membrane protein</topology>
    </subcellularLocation>
</comment>
<evidence type="ECO:0000256" key="4">
    <source>
        <dbReference type="ARBA" id="ARBA00022989"/>
    </source>
</evidence>
<reference evidence="9 10" key="1">
    <citation type="journal article" date="2007" name="Nature">
        <title>Evolution of genes and genomes on the Drosophila phylogeny.</title>
        <authorList>
            <consortium name="Drosophila 12 Genomes Consortium"/>
            <person name="Clark A.G."/>
            <person name="Eisen M.B."/>
            <person name="Smith D.R."/>
            <person name="Bergman C.M."/>
            <person name="Oliver B."/>
            <person name="Markow T.A."/>
            <person name="Kaufman T.C."/>
            <person name="Kellis M."/>
            <person name="Gelbart W."/>
            <person name="Iyer V.N."/>
            <person name="Pollard D.A."/>
            <person name="Sackton T.B."/>
            <person name="Larracuente A.M."/>
            <person name="Singh N.D."/>
            <person name="Abad J.P."/>
            <person name="Abt D.N."/>
            <person name="Adryan B."/>
            <person name="Aguade M."/>
            <person name="Akashi H."/>
            <person name="Anderson W.W."/>
            <person name="Aquadro C.F."/>
            <person name="Ardell D.H."/>
            <person name="Arguello R."/>
            <person name="Artieri C.G."/>
            <person name="Barbash D.A."/>
            <person name="Barker D."/>
            <person name="Barsanti P."/>
            <person name="Batterham P."/>
            <person name="Batzoglou S."/>
            <person name="Begun D."/>
            <person name="Bhutkar A."/>
            <person name="Blanco E."/>
            <person name="Bosak S.A."/>
            <person name="Bradley R.K."/>
            <person name="Brand A.D."/>
            <person name="Brent M.R."/>
            <person name="Brooks A.N."/>
            <person name="Brown R.H."/>
            <person name="Butlin R.K."/>
            <person name="Caggese C."/>
            <person name="Calvi B.R."/>
            <person name="Bernardo de Carvalho A."/>
            <person name="Caspi A."/>
            <person name="Castrezana S."/>
            <person name="Celniker S.E."/>
            <person name="Chang J.L."/>
            <person name="Chapple C."/>
            <person name="Chatterji S."/>
            <person name="Chinwalla A."/>
            <person name="Civetta A."/>
            <person name="Clifton S.W."/>
            <person name="Comeron J.M."/>
            <person name="Costello J.C."/>
            <person name="Coyne J.A."/>
            <person name="Daub J."/>
            <person name="David R.G."/>
            <person name="Delcher A.L."/>
            <person name="Delehaunty K."/>
            <person name="Do C.B."/>
            <person name="Ebling H."/>
            <person name="Edwards K."/>
            <person name="Eickbush T."/>
            <person name="Evans J.D."/>
            <person name="Filipski A."/>
            <person name="Findeiss S."/>
            <person name="Freyhult E."/>
            <person name="Fulton L."/>
            <person name="Fulton R."/>
            <person name="Garcia A.C."/>
            <person name="Gardiner A."/>
            <person name="Garfield D.A."/>
            <person name="Garvin B.E."/>
            <person name="Gibson G."/>
            <person name="Gilbert D."/>
            <person name="Gnerre S."/>
            <person name="Godfrey J."/>
            <person name="Good R."/>
            <person name="Gotea V."/>
            <person name="Gravely B."/>
            <person name="Greenberg A.J."/>
            <person name="Griffiths-Jones S."/>
            <person name="Gross S."/>
            <person name="Guigo R."/>
            <person name="Gustafson E.A."/>
            <person name="Haerty W."/>
            <person name="Hahn M.W."/>
            <person name="Halligan D.L."/>
            <person name="Halpern A.L."/>
            <person name="Halter G.M."/>
            <person name="Han M.V."/>
            <person name="Heger A."/>
            <person name="Hillier L."/>
            <person name="Hinrichs A.S."/>
            <person name="Holmes I."/>
            <person name="Hoskins R.A."/>
            <person name="Hubisz M.J."/>
            <person name="Hultmark D."/>
            <person name="Huntley M.A."/>
            <person name="Jaffe D.B."/>
            <person name="Jagadeeshan S."/>
            <person name="Jeck W.R."/>
            <person name="Johnson J."/>
            <person name="Jones C.D."/>
            <person name="Jordan W.C."/>
            <person name="Karpen G.H."/>
            <person name="Kataoka E."/>
            <person name="Keightley P.D."/>
            <person name="Kheradpour P."/>
            <person name="Kirkness E.F."/>
            <person name="Koerich L.B."/>
            <person name="Kristiansen K."/>
            <person name="Kudrna D."/>
            <person name="Kulathinal R.J."/>
            <person name="Kumar S."/>
            <person name="Kwok R."/>
            <person name="Lander E."/>
            <person name="Langley C.H."/>
            <person name="Lapoint R."/>
            <person name="Lazzaro B.P."/>
            <person name="Lee S.J."/>
            <person name="Levesque L."/>
            <person name="Li R."/>
            <person name="Lin C.F."/>
            <person name="Lin M.F."/>
            <person name="Lindblad-Toh K."/>
            <person name="Llopart A."/>
            <person name="Long M."/>
            <person name="Low L."/>
            <person name="Lozovsky E."/>
            <person name="Lu J."/>
            <person name="Luo M."/>
            <person name="Machado C.A."/>
            <person name="Makalowski W."/>
            <person name="Marzo M."/>
            <person name="Matsuda M."/>
            <person name="Matzkin L."/>
            <person name="McAllister B."/>
            <person name="McBride C.S."/>
            <person name="McKernan B."/>
            <person name="McKernan K."/>
            <person name="Mendez-Lago M."/>
            <person name="Minx P."/>
            <person name="Mollenhauer M.U."/>
            <person name="Montooth K."/>
            <person name="Mount S.M."/>
            <person name="Mu X."/>
            <person name="Myers E."/>
            <person name="Negre B."/>
            <person name="Newfeld S."/>
            <person name="Nielsen R."/>
            <person name="Noor M.A."/>
            <person name="O'Grady P."/>
            <person name="Pachter L."/>
            <person name="Papaceit M."/>
            <person name="Parisi M.J."/>
            <person name="Parisi M."/>
            <person name="Parts L."/>
            <person name="Pedersen J.S."/>
            <person name="Pesole G."/>
            <person name="Phillippy A.M."/>
            <person name="Ponting C.P."/>
            <person name="Pop M."/>
            <person name="Porcelli D."/>
            <person name="Powell J.R."/>
            <person name="Prohaska S."/>
            <person name="Pruitt K."/>
            <person name="Puig M."/>
            <person name="Quesneville H."/>
            <person name="Ram K.R."/>
            <person name="Rand D."/>
            <person name="Rasmussen M.D."/>
            <person name="Reed L.K."/>
            <person name="Reenan R."/>
            <person name="Reily A."/>
            <person name="Remington K.A."/>
            <person name="Rieger T.T."/>
            <person name="Ritchie M.G."/>
            <person name="Robin C."/>
            <person name="Rogers Y.H."/>
            <person name="Rohde C."/>
            <person name="Rozas J."/>
            <person name="Rubenfield M.J."/>
            <person name="Ruiz A."/>
            <person name="Russo S."/>
            <person name="Salzberg S.L."/>
            <person name="Sanchez-Gracia A."/>
            <person name="Saranga D.J."/>
            <person name="Sato H."/>
            <person name="Schaeffer S.W."/>
            <person name="Schatz M.C."/>
            <person name="Schlenke T."/>
            <person name="Schwartz R."/>
            <person name="Segarra C."/>
            <person name="Singh R.S."/>
            <person name="Sirot L."/>
            <person name="Sirota M."/>
            <person name="Sisneros N.B."/>
            <person name="Smith C.D."/>
            <person name="Smith T.F."/>
            <person name="Spieth J."/>
            <person name="Stage D.E."/>
            <person name="Stark A."/>
            <person name="Stephan W."/>
            <person name="Strausberg R.L."/>
            <person name="Strempel S."/>
            <person name="Sturgill D."/>
            <person name="Sutton G."/>
            <person name="Sutton G.G."/>
            <person name="Tao W."/>
            <person name="Teichmann S."/>
            <person name="Tobari Y.N."/>
            <person name="Tomimura Y."/>
            <person name="Tsolas J.M."/>
            <person name="Valente V.L."/>
            <person name="Venter E."/>
            <person name="Venter J.C."/>
            <person name="Vicario S."/>
            <person name="Vieira F.G."/>
            <person name="Vilella A.J."/>
            <person name="Villasante A."/>
            <person name="Walenz B."/>
            <person name="Wang J."/>
            <person name="Wasserman M."/>
            <person name="Watts T."/>
            <person name="Wilson D."/>
            <person name="Wilson R.K."/>
            <person name="Wing R.A."/>
            <person name="Wolfner M.F."/>
            <person name="Wong A."/>
            <person name="Wong G.K."/>
            <person name="Wu C.I."/>
            <person name="Wu G."/>
            <person name="Yamamoto D."/>
            <person name="Yang H.P."/>
            <person name="Yang S.P."/>
            <person name="Yorke J.A."/>
            <person name="Yoshida K."/>
            <person name="Zdobnov E."/>
            <person name="Zhang P."/>
            <person name="Zhang Y."/>
            <person name="Zimin A.V."/>
            <person name="Baldwin J."/>
            <person name="Abdouelleil A."/>
            <person name="Abdulkadir J."/>
            <person name="Abebe A."/>
            <person name="Abera B."/>
            <person name="Abreu J."/>
            <person name="Acer S.C."/>
            <person name="Aftuck L."/>
            <person name="Alexander A."/>
            <person name="An P."/>
            <person name="Anderson E."/>
            <person name="Anderson S."/>
            <person name="Arachi H."/>
            <person name="Azer M."/>
            <person name="Bachantsang P."/>
            <person name="Barry A."/>
            <person name="Bayul T."/>
            <person name="Berlin A."/>
            <person name="Bessette D."/>
            <person name="Bloom T."/>
            <person name="Blye J."/>
            <person name="Boguslavskiy L."/>
            <person name="Bonnet C."/>
            <person name="Boukhgalter B."/>
            <person name="Bourzgui I."/>
            <person name="Brown A."/>
            <person name="Cahill P."/>
            <person name="Channer S."/>
            <person name="Cheshatsang Y."/>
            <person name="Chuda L."/>
            <person name="Citroen M."/>
            <person name="Collymore A."/>
            <person name="Cooke P."/>
            <person name="Costello M."/>
            <person name="D'Aco K."/>
            <person name="Daza R."/>
            <person name="De Haan G."/>
            <person name="DeGray S."/>
            <person name="DeMaso C."/>
            <person name="Dhargay N."/>
            <person name="Dooley K."/>
            <person name="Dooley E."/>
            <person name="Doricent M."/>
            <person name="Dorje P."/>
            <person name="Dorjee K."/>
            <person name="Dupes A."/>
            <person name="Elong R."/>
            <person name="Falk J."/>
            <person name="Farina A."/>
            <person name="Faro S."/>
            <person name="Ferguson D."/>
            <person name="Fisher S."/>
            <person name="Foley C.D."/>
            <person name="Franke A."/>
            <person name="Friedrich D."/>
            <person name="Gadbois L."/>
            <person name="Gearin G."/>
            <person name="Gearin C.R."/>
            <person name="Giannoukos G."/>
            <person name="Goode T."/>
            <person name="Graham J."/>
            <person name="Grandbois E."/>
            <person name="Grewal S."/>
            <person name="Gyaltsen K."/>
            <person name="Hafez N."/>
            <person name="Hagos B."/>
            <person name="Hall J."/>
            <person name="Henson C."/>
            <person name="Hollinger A."/>
            <person name="Honan T."/>
            <person name="Huard M.D."/>
            <person name="Hughes L."/>
            <person name="Hurhula B."/>
            <person name="Husby M.E."/>
            <person name="Kamat A."/>
            <person name="Kanga B."/>
            <person name="Kashin S."/>
            <person name="Khazanovich D."/>
            <person name="Kisner P."/>
            <person name="Lance K."/>
            <person name="Lara M."/>
            <person name="Lee W."/>
            <person name="Lennon N."/>
            <person name="Letendre F."/>
            <person name="LeVine R."/>
            <person name="Lipovsky A."/>
            <person name="Liu X."/>
            <person name="Liu J."/>
            <person name="Liu S."/>
            <person name="Lokyitsang T."/>
            <person name="Lokyitsang Y."/>
            <person name="Lubonja R."/>
            <person name="Lui A."/>
            <person name="MacDonald P."/>
            <person name="Magnisalis V."/>
            <person name="Maru K."/>
            <person name="Matthews C."/>
            <person name="McCusker W."/>
            <person name="McDonough S."/>
            <person name="Mehta T."/>
            <person name="Meldrim J."/>
            <person name="Meneus L."/>
            <person name="Mihai O."/>
            <person name="Mihalev A."/>
            <person name="Mihova T."/>
            <person name="Mittelman R."/>
            <person name="Mlenga V."/>
            <person name="Montmayeur A."/>
            <person name="Mulrain L."/>
            <person name="Navidi A."/>
            <person name="Naylor J."/>
            <person name="Negash T."/>
            <person name="Nguyen T."/>
            <person name="Nguyen N."/>
            <person name="Nicol R."/>
            <person name="Norbu C."/>
            <person name="Norbu N."/>
            <person name="Novod N."/>
            <person name="O'Neill B."/>
            <person name="Osman S."/>
            <person name="Markiewicz E."/>
            <person name="Oyono O.L."/>
            <person name="Patti C."/>
            <person name="Phunkhang P."/>
            <person name="Pierre F."/>
            <person name="Priest M."/>
            <person name="Raghuraman S."/>
            <person name="Rege F."/>
            <person name="Reyes R."/>
            <person name="Rise C."/>
            <person name="Rogov P."/>
            <person name="Ross K."/>
            <person name="Ryan E."/>
            <person name="Settipalli S."/>
            <person name="Shea T."/>
            <person name="Sherpa N."/>
            <person name="Shi L."/>
            <person name="Shih D."/>
            <person name="Sparrow T."/>
            <person name="Spaulding J."/>
            <person name="Stalker J."/>
            <person name="Stange-Thomann N."/>
            <person name="Stavropoulos S."/>
            <person name="Stone C."/>
            <person name="Strader C."/>
            <person name="Tesfaye S."/>
            <person name="Thomson T."/>
            <person name="Thoulutsang Y."/>
            <person name="Thoulutsang D."/>
            <person name="Topham K."/>
            <person name="Topping I."/>
            <person name="Tsamla T."/>
            <person name="Vassiliev H."/>
            <person name="Vo A."/>
            <person name="Wangchuk T."/>
            <person name="Wangdi T."/>
            <person name="Weiand M."/>
            <person name="Wilkinson J."/>
            <person name="Wilson A."/>
            <person name="Yadav S."/>
            <person name="Young G."/>
            <person name="Yu Q."/>
            <person name="Zembek L."/>
            <person name="Zhong D."/>
            <person name="Zimmer A."/>
            <person name="Zwirko Z."/>
            <person name="Jaffe D.B."/>
            <person name="Alvarez P."/>
            <person name="Brockman W."/>
            <person name="Butler J."/>
            <person name="Chin C."/>
            <person name="Gnerre S."/>
            <person name="Grabherr M."/>
            <person name="Kleber M."/>
            <person name="Mauceli E."/>
            <person name="MacCallum I."/>
        </authorList>
    </citation>
    <scope>NUCLEOTIDE SEQUENCE [LARGE SCALE GENOMIC DNA]</scope>
    <source>
        <strain evidence="10">Tucson 15010-1051.87</strain>
    </source>
</reference>
<dbReference type="InParanoid" id="B4LKG0"/>
<evidence type="ECO:0000256" key="8">
    <source>
        <dbReference type="SAM" id="Phobius"/>
    </source>
</evidence>
<gene>
    <name evidence="9" type="primary">Dvir\GJ20724</name>
    <name evidence="9" type="ORF">Dvir_GJ20724</name>
</gene>
<feature type="transmembrane region" description="Helical" evidence="8">
    <location>
        <begin position="335"/>
        <end position="354"/>
    </location>
</feature>
<evidence type="ECO:0000256" key="7">
    <source>
        <dbReference type="ARBA" id="ARBA00023180"/>
    </source>
</evidence>
<evidence type="ECO:0000256" key="6">
    <source>
        <dbReference type="ARBA" id="ARBA00023170"/>
    </source>
</evidence>
<evidence type="ECO:0000313" key="10">
    <source>
        <dbReference type="Proteomes" id="UP000008792"/>
    </source>
</evidence>
<keyword evidence="4 8" id="KW-1133">Transmembrane helix</keyword>
<evidence type="ECO:0008006" key="11">
    <source>
        <dbReference type="Google" id="ProtNLM"/>
    </source>
</evidence>
<dbReference type="EMBL" id="CH940648">
    <property type="protein sequence ID" value="EDW60681.1"/>
    <property type="molecule type" value="Genomic_DNA"/>
</dbReference>
<dbReference type="FunCoup" id="B4LKG0">
    <property type="interactions" value="16"/>
</dbReference>
<dbReference type="GO" id="GO:0005886">
    <property type="term" value="C:plasma membrane"/>
    <property type="evidence" value="ECO:0007669"/>
    <property type="project" value="UniProtKB-SubCell"/>
</dbReference>
<dbReference type="KEGG" id="dvi:6625242"/>
<dbReference type="OrthoDB" id="7951606at2759"/>
<keyword evidence="6" id="KW-0675">Receptor</keyword>
<accession>B4LKG0</accession>
<feature type="transmembrane region" description="Helical" evidence="8">
    <location>
        <begin position="530"/>
        <end position="552"/>
    </location>
</feature>
<organism evidence="9 10">
    <name type="scientific">Drosophila virilis</name>
    <name type="common">Fruit fly</name>
    <dbReference type="NCBI Taxonomy" id="7244"/>
    <lineage>
        <taxon>Eukaryota</taxon>
        <taxon>Metazoa</taxon>
        <taxon>Ecdysozoa</taxon>
        <taxon>Arthropoda</taxon>
        <taxon>Hexapoda</taxon>
        <taxon>Insecta</taxon>
        <taxon>Pterygota</taxon>
        <taxon>Neoptera</taxon>
        <taxon>Endopterygota</taxon>
        <taxon>Diptera</taxon>
        <taxon>Brachycera</taxon>
        <taxon>Muscomorpha</taxon>
        <taxon>Ephydroidea</taxon>
        <taxon>Drosophilidae</taxon>
        <taxon>Drosophila</taxon>
    </lineage>
</organism>
<dbReference type="PhylomeDB" id="B4LKG0"/>
<protein>
    <recommendedName>
        <fullName evidence="11">Ionotropic glutamate receptor C-terminal domain-containing protein</fullName>
    </recommendedName>
</protein>